<evidence type="ECO:0000256" key="1">
    <source>
        <dbReference type="ARBA" id="ARBA00010641"/>
    </source>
</evidence>
<dbReference type="NCBIfam" id="TIGR02937">
    <property type="entry name" value="sigma70-ECF"/>
    <property type="match status" value="1"/>
</dbReference>
<evidence type="ECO:0000256" key="2">
    <source>
        <dbReference type="ARBA" id="ARBA00023015"/>
    </source>
</evidence>
<keyword evidence="2 6" id="KW-0805">Transcription regulation</keyword>
<dbReference type="Pfam" id="PF04542">
    <property type="entry name" value="Sigma70_r2"/>
    <property type="match status" value="1"/>
</dbReference>
<evidence type="ECO:0000313" key="9">
    <source>
        <dbReference type="EMBL" id="HEG90378.1"/>
    </source>
</evidence>
<dbReference type="InterPro" id="IPR000838">
    <property type="entry name" value="RNA_pol_sigma70_ECF_CS"/>
</dbReference>
<dbReference type="InterPro" id="IPR013249">
    <property type="entry name" value="RNA_pol_sigma70_r4_t2"/>
</dbReference>
<evidence type="ECO:0000256" key="3">
    <source>
        <dbReference type="ARBA" id="ARBA00023082"/>
    </source>
</evidence>
<feature type="domain" description="RNA polymerase sigma factor 70 region 4 type 2" evidence="8">
    <location>
        <begin position="158"/>
        <end position="209"/>
    </location>
</feature>
<evidence type="ECO:0000256" key="6">
    <source>
        <dbReference type="RuleBase" id="RU000716"/>
    </source>
</evidence>
<gene>
    <name evidence="9" type="ORF">ENP34_02905</name>
</gene>
<dbReference type="PANTHER" id="PTHR43133:SF57">
    <property type="entry name" value="RNA POLYMERASE SIGMA-70 FACTOR"/>
    <property type="match status" value="1"/>
</dbReference>
<protein>
    <recommendedName>
        <fullName evidence="6">RNA polymerase sigma factor</fullName>
    </recommendedName>
</protein>
<keyword evidence="3 6" id="KW-0731">Sigma factor</keyword>
<keyword evidence="4 6" id="KW-0238">DNA-binding</keyword>
<dbReference type="PROSITE" id="PS01063">
    <property type="entry name" value="SIGMA70_ECF"/>
    <property type="match status" value="1"/>
</dbReference>
<proteinExistence type="inferred from homology"/>
<dbReference type="SUPFAM" id="SSF88659">
    <property type="entry name" value="Sigma3 and sigma4 domains of RNA polymerase sigma factors"/>
    <property type="match status" value="1"/>
</dbReference>
<dbReference type="SUPFAM" id="SSF88946">
    <property type="entry name" value="Sigma2 domain of RNA polymerase sigma factors"/>
    <property type="match status" value="1"/>
</dbReference>
<dbReference type="Gene3D" id="1.10.1740.10">
    <property type="match status" value="1"/>
</dbReference>
<evidence type="ECO:0000256" key="4">
    <source>
        <dbReference type="ARBA" id="ARBA00023125"/>
    </source>
</evidence>
<feature type="domain" description="RNA polymerase sigma-70 region 2" evidence="7">
    <location>
        <begin position="59"/>
        <end position="127"/>
    </location>
</feature>
<dbReference type="InterPro" id="IPR014284">
    <property type="entry name" value="RNA_pol_sigma-70_dom"/>
</dbReference>
<dbReference type="AlphaFoldDB" id="A0A831TFM8"/>
<accession>A0A831TFM8</accession>
<evidence type="ECO:0000259" key="7">
    <source>
        <dbReference type="Pfam" id="PF04542"/>
    </source>
</evidence>
<dbReference type="CDD" id="cd06171">
    <property type="entry name" value="Sigma70_r4"/>
    <property type="match status" value="1"/>
</dbReference>
<name>A0A831TFM8_9BACT</name>
<dbReference type="Pfam" id="PF08281">
    <property type="entry name" value="Sigma70_r4_2"/>
    <property type="match status" value="1"/>
</dbReference>
<dbReference type="InterPro" id="IPR039425">
    <property type="entry name" value="RNA_pol_sigma-70-like"/>
</dbReference>
<dbReference type="InterPro" id="IPR036388">
    <property type="entry name" value="WH-like_DNA-bd_sf"/>
</dbReference>
<evidence type="ECO:0000259" key="8">
    <source>
        <dbReference type="Pfam" id="PF08281"/>
    </source>
</evidence>
<dbReference type="GO" id="GO:0006352">
    <property type="term" value="P:DNA-templated transcription initiation"/>
    <property type="evidence" value="ECO:0007669"/>
    <property type="project" value="InterPro"/>
</dbReference>
<dbReference type="GO" id="GO:0003677">
    <property type="term" value="F:DNA binding"/>
    <property type="evidence" value="ECO:0007669"/>
    <property type="project" value="UniProtKB-KW"/>
</dbReference>
<comment type="similarity">
    <text evidence="1 6">Belongs to the sigma-70 factor family. ECF subfamily.</text>
</comment>
<dbReference type="Gene3D" id="1.10.10.10">
    <property type="entry name" value="Winged helix-like DNA-binding domain superfamily/Winged helix DNA-binding domain"/>
    <property type="match status" value="1"/>
</dbReference>
<dbReference type="EMBL" id="DSIY01000062">
    <property type="protein sequence ID" value="HEG90378.1"/>
    <property type="molecule type" value="Genomic_DNA"/>
</dbReference>
<dbReference type="InterPro" id="IPR013324">
    <property type="entry name" value="RNA_pol_sigma_r3/r4-like"/>
</dbReference>
<keyword evidence="5 6" id="KW-0804">Transcription</keyword>
<sequence length="246" mass="28032">MIGTTRTASGMTPNLRLGDRSGVAGAEVIPATPPDQRDADERLLVDAAVQGDVEAFAALYDRYVDRVYRHCYYRTGHRSDAEDLTQETFLRAWRAIGRYRRTEAPFIAWLLTISDRLATSQYRKLRRLLTTDLETAPLRQCCHEDPEGTAMTWLDCDDVRRAILQLRPERRQVLILRFIDGLSVAEVAAALGKSEANVSVIQHRALADLRRLLEQPAGDRHSRDQRNRLTRRLRGAVAWAARERQP</sequence>
<dbReference type="PANTHER" id="PTHR43133">
    <property type="entry name" value="RNA POLYMERASE ECF-TYPE SIGMA FACTO"/>
    <property type="match status" value="1"/>
</dbReference>
<evidence type="ECO:0000256" key="5">
    <source>
        <dbReference type="ARBA" id="ARBA00023163"/>
    </source>
</evidence>
<organism evidence="9">
    <name type="scientific">Thermorudis peleae</name>
    <dbReference type="NCBI Taxonomy" id="1382356"/>
    <lineage>
        <taxon>Bacteria</taxon>
        <taxon>Pseudomonadati</taxon>
        <taxon>Thermomicrobiota</taxon>
        <taxon>Thermomicrobia</taxon>
        <taxon>Thermomicrobia incertae sedis</taxon>
        <taxon>Thermorudis</taxon>
    </lineage>
</organism>
<comment type="caution">
    <text evidence="9">The sequence shown here is derived from an EMBL/GenBank/DDBJ whole genome shotgun (WGS) entry which is preliminary data.</text>
</comment>
<dbReference type="GO" id="GO:0016987">
    <property type="term" value="F:sigma factor activity"/>
    <property type="evidence" value="ECO:0007669"/>
    <property type="project" value="UniProtKB-KW"/>
</dbReference>
<reference evidence="9" key="1">
    <citation type="journal article" date="2020" name="mSystems">
        <title>Genome- and Community-Level Interaction Insights into Carbon Utilization and Element Cycling Functions of Hydrothermarchaeota in Hydrothermal Sediment.</title>
        <authorList>
            <person name="Zhou Z."/>
            <person name="Liu Y."/>
            <person name="Xu W."/>
            <person name="Pan J."/>
            <person name="Luo Z.H."/>
            <person name="Li M."/>
        </authorList>
    </citation>
    <scope>NUCLEOTIDE SEQUENCE [LARGE SCALE GENOMIC DNA]</scope>
    <source>
        <strain evidence="9">SpSt-210</strain>
    </source>
</reference>
<dbReference type="InterPro" id="IPR013325">
    <property type="entry name" value="RNA_pol_sigma_r2"/>
</dbReference>
<dbReference type="InterPro" id="IPR007627">
    <property type="entry name" value="RNA_pol_sigma70_r2"/>
</dbReference>